<sequence length="177" mass="19637">MRHSKRTEILEAGKRVIQRDGVTTLTYESVAAEAGLTKGGLLYHFPSREDLMMALHQHMAASWEQCMEDEAGGTAGELTAQQRFAAFARVSQNPDRAELLLMLEAAEDRQTSPVWDEVYERWTPGPPPDDDVAAFIARLAADGLWFYEALRTTPLNPDVREGVVQGIIELATPPDTP</sequence>
<keyword evidence="3" id="KW-0804">Transcription</keyword>
<evidence type="ECO:0000313" key="6">
    <source>
        <dbReference type="EMBL" id="HIX00050.1"/>
    </source>
</evidence>
<dbReference type="GO" id="GO:0000976">
    <property type="term" value="F:transcription cis-regulatory region binding"/>
    <property type="evidence" value="ECO:0007669"/>
    <property type="project" value="TreeGrafter"/>
</dbReference>
<accession>A0A9D1UTB4</accession>
<evidence type="ECO:0000313" key="7">
    <source>
        <dbReference type="Proteomes" id="UP000824151"/>
    </source>
</evidence>
<dbReference type="EMBL" id="DXGD01000293">
    <property type="protein sequence ID" value="HIX00050.1"/>
    <property type="molecule type" value="Genomic_DNA"/>
</dbReference>
<keyword evidence="2 4" id="KW-0238">DNA-binding</keyword>
<dbReference type="SUPFAM" id="SSF46689">
    <property type="entry name" value="Homeodomain-like"/>
    <property type="match status" value="1"/>
</dbReference>
<dbReference type="PANTHER" id="PTHR30055:SF234">
    <property type="entry name" value="HTH-TYPE TRANSCRIPTIONAL REGULATOR BETI"/>
    <property type="match status" value="1"/>
</dbReference>
<evidence type="ECO:0000259" key="5">
    <source>
        <dbReference type="PROSITE" id="PS50977"/>
    </source>
</evidence>
<dbReference type="GO" id="GO:0003700">
    <property type="term" value="F:DNA-binding transcription factor activity"/>
    <property type="evidence" value="ECO:0007669"/>
    <property type="project" value="TreeGrafter"/>
</dbReference>
<dbReference type="AlphaFoldDB" id="A0A9D1UTB4"/>
<reference evidence="6" key="2">
    <citation type="submission" date="2021-04" db="EMBL/GenBank/DDBJ databases">
        <authorList>
            <person name="Gilroy R."/>
        </authorList>
    </citation>
    <scope>NUCLEOTIDE SEQUENCE</scope>
    <source>
        <strain evidence="6">ChiHejej3B27-3195</strain>
    </source>
</reference>
<dbReference type="Proteomes" id="UP000824151">
    <property type="component" value="Unassembled WGS sequence"/>
</dbReference>
<dbReference type="PANTHER" id="PTHR30055">
    <property type="entry name" value="HTH-TYPE TRANSCRIPTIONAL REGULATOR RUTR"/>
    <property type="match status" value="1"/>
</dbReference>
<evidence type="ECO:0000256" key="2">
    <source>
        <dbReference type="ARBA" id="ARBA00023125"/>
    </source>
</evidence>
<organism evidence="6 7">
    <name type="scientific">Candidatus Nesterenkonia stercoripullorum</name>
    <dbReference type="NCBI Taxonomy" id="2838701"/>
    <lineage>
        <taxon>Bacteria</taxon>
        <taxon>Bacillati</taxon>
        <taxon>Actinomycetota</taxon>
        <taxon>Actinomycetes</taxon>
        <taxon>Micrococcales</taxon>
        <taxon>Micrococcaceae</taxon>
        <taxon>Nesterenkonia</taxon>
    </lineage>
</organism>
<gene>
    <name evidence="6" type="ORF">H9871_07880</name>
</gene>
<evidence type="ECO:0000256" key="4">
    <source>
        <dbReference type="PROSITE-ProRule" id="PRU00335"/>
    </source>
</evidence>
<comment type="caution">
    <text evidence="6">The sequence shown here is derived from an EMBL/GenBank/DDBJ whole genome shotgun (WGS) entry which is preliminary data.</text>
</comment>
<feature type="DNA-binding region" description="H-T-H motif" evidence="4">
    <location>
        <begin position="26"/>
        <end position="45"/>
    </location>
</feature>
<proteinExistence type="predicted"/>
<reference evidence="6" key="1">
    <citation type="journal article" date="2021" name="PeerJ">
        <title>Extensive microbial diversity within the chicken gut microbiome revealed by metagenomics and culture.</title>
        <authorList>
            <person name="Gilroy R."/>
            <person name="Ravi A."/>
            <person name="Getino M."/>
            <person name="Pursley I."/>
            <person name="Horton D.L."/>
            <person name="Alikhan N.F."/>
            <person name="Baker D."/>
            <person name="Gharbi K."/>
            <person name="Hall N."/>
            <person name="Watson M."/>
            <person name="Adriaenssens E.M."/>
            <person name="Foster-Nyarko E."/>
            <person name="Jarju S."/>
            <person name="Secka A."/>
            <person name="Antonio M."/>
            <person name="Oren A."/>
            <person name="Chaudhuri R.R."/>
            <person name="La Ragione R."/>
            <person name="Hildebrand F."/>
            <person name="Pallen M.J."/>
        </authorList>
    </citation>
    <scope>NUCLEOTIDE SEQUENCE</scope>
    <source>
        <strain evidence="6">ChiHejej3B27-3195</strain>
    </source>
</reference>
<dbReference type="InterPro" id="IPR001647">
    <property type="entry name" value="HTH_TetR"/>
</dbReference>
<dbReference type="InterPro" id="IPR050109">
    <property type="entry name" value="HTH-type_TetR-like_transc_reg"/>
</dbReference>
<dbReference type="SUPFAM" id="SSF48498">
    <property type="entry name" value="Tetracyclin repressor-like, C-terminal domain"/>
    <property type="match status" value="1"/>
</dbReference>
<feature type="domain" description="HTH tetR-type" evidence="5">
    <location>
        <begin position="3"/>
        <end position="63"/>
    </location>
</feature>
<dbReference type="InterPro" id="IPR041479">
    <property type="entry name" value="TetR_CgmR_C"/>
</dbReference>
<dbReference type="PRINTS" id="PR00455">
    <property type="entry name" value="HTHTETR"/>
</dbReference>
<protein>
    <submittedName>
        <fullName evidence="6">TetR/AcrR family transcriptional regulator</fullName>
    </submittedName>
</protein>
<keyword evidence="1" id="KW-0805">Transcription regulation</keyword>
<dbReference type="InterPro" id="IPR009057">
    <property type="entry name" value="Homeodomain-like_sf"/>
</dbReference>
<dbReference type="InterPro" id="IPR036271">
    <property type="entry name" value="Tet_transcr_reg_TetR-rel_C_sf"/>
</dbReference>
<dbReference type="Gene3D" id="1.10.357.10">
    <property type="entry name" value="Tetracycline Repressor, domain 2"/>
    <property type="match status" value="1"/>
</dbReference>
<dbReference type="PROSITE" id="PS50977">
    <property type="entry name" value="HTH_TETR_2"/>
    <property type="match status" value="1"/>
</dbReference>
<dbReference type="Pfam" id="PF00440">
    <property type="entry name" value="TetR_N"/>
    <property type="match status" value="1"/>
</dbReference>
<name>A0A9D1UTB4_9MICC</name>
<dbReference type="Pfam" id="PF17937">
    <property type="entry name" value="TetR_C_28"/>
    <property type="match status" value="1"/>
</dbReference>
<evidence type="ECO:0000256" key="3">
    <source>
        <dbReference type="ARBA" id="ARBA00023163"/>
    </source>
</evidence>
<evidence type="ECO:0000256" key="1">
    <source>
        <dbReference type="ARBA" id="ARBA00023015"/>
    </source>
</evidence>